<evidence type="ECO:0000256" key="1">
    <source>
        <dbReference type="ARBA" id="ARBA00004167"/>
    </source>
</evidence>
<dbReference type="Pfam" id="PF04357">
    <property type="entry name" value="TamB"/>
    <property type="match status" value="1"/>
</dbReference>
<dbReference type="PANTHER" id="PTHR36985:SF1">
    <property type="entry name" value="TRANSLOCATION AND ASSEMBLY MODULE SUBUNIT TAMB"/>
    <property type="match status" value="1"/>
</dbReference>
<dbReference type="Proteomes" id="UP000094757">
    <property type="component" value="Chromosome"/>
</dbReference>
<sequence length="1452" mass="159433">MWTKRWGVLGAIFVLLLLIATVLARFWFVPAVNNAAETVVQEKINGQLSWKEIELTPSYNIRLREIELKDIYGRDVLKLPELTVEWSICALMRSFFDNGNKLGAITKVILEQPTFIIVKEQEWNFKNLIKTDDNEQRASFYGRVIIKGGRVLATVNNVEIYTENVNGQLYWDDEQAIHGAVSFLYNKENLVGDFYYYDDKDFKGKFSQGKFSIKLLENIGIALPESLKDIKNVDGELHLQTSSFWCKNGVLTYHLEGALQNVLADYKSYHISNGSCDFNLYNNSIYVKKLAAKVNGQWITGTFSADWIKETSLYGDFHLNHTNISDLFINETLTGNLSGDIHVSYFDGKTTATGMVYGKKVGVGENIADEVRGGFSWDGENFQVISGELYTGNGYIVGNALYHSTDNTFTIDAYAKQADLKNIVKSIGIEGIVTGQISLQGNYTDTIHLLSANGDIQGENIRGFGIRAQAVSSKFSYNEQDGYMIISSSNISYKDLLLNSLTATISKLGDNYYISSLDGRSGAGSVHVDGVYSTSHMDLNTHVVNIDLEPFSSLVGINMSGAGAFKGTLNGNLEHPVLSGRVYATDGEIHGVPYNVIQGNLLMTSDEIIFDSIHWKDNKGMHVVTGAIGLKNEKKLNLQINSSNIRIENILKAGNLPYEVTGWVDNDMTITGTIDMPIIDGDIVARNGSVMGELFQSFSTHYSYKNGQLSLNNGMGNIYDSNILLHGNISSDALDLEVNLTNVDVRRILQKDSVDGKVTLHGHVSGNITSPRFIGTVESEQLKIGDAYMKHLSAQVEYFNQVLFVNQGIFQQGTGSFTWKGSINIESGVINGVLQFSEWDISEIAKFMQVSLYEVSGIVNGNMHLSGDINNLNVDLLANIVRGQVGETLISEGKIDLSYKNKALMIRSFRIPVGSGLLAAKGFSTPDGELDIQVAAKDMDISWIPRIVGKTDTFVKGHLTAGVKVNGTVDKPNAEVSIGIDNPSYDGTDFDKLFIMGTVADGKIFINQGLATKGPYKASVSGSMPISFITRKNLSSNIPFNLSFNLDHADLNLLAMLSKSVAQAEGPIHGQLKVTGDWDDPLLTGNIIVKNGNIILQTMKEPLSGINGAIDFNGKSMNVNVNADVGEGVTSAKGTIGWNKGKIITYNGEAHLHAPSIKSVYYTGACDADFTVEDLYGTPELKGNIIIHDATIDVPLSLESDDNSIPLAAQIDITIGDKVKLYNSLIYDLVIKGNIKIDGLLSEPITTGRVDILQGNIHYLSNVFNVSEGYAIWGGASESLLPVVHLKANSKVSNYKIAMKLNGVPGDFKFELSSEPILNDSQIVMLLTTNTDLLGKNEEGLQNALFNAGLQMVFNSSGVQTYVKELVGLDYINITSSLMDGYEGVAAQHNNYYYIKIGKYLFNDFMLMATTGINNEQKSVGFHYDLKSRVGISAWYNSNHDTYIGADWKFNF</sequence>
<dbReference type="RefSeq" id="WP_069177006.1">
    <property type="nucleotide sequence ID" value="NZ_CP017037.1"/>
</dbReference>
<evidence type="ECO:0000313" key="7">
    <source>
        <dbReference type="Proteomes" id="UP000094757"/>
    </source>
</evidence>
<evidence type="ECO:0000256" key="4">
    <source>
        <dbReference type="ARBA" id="ARBA00023136"/>
    </source>
</evidence>
<dbReference type="GO" id="GO:0009306">
    <property type="term" value="P:protein secretion"/>
    <property type="evidence" value="ECO:0007669"/>
    <property type="project" value="InterPro"/>
</dbReference>
<reference evidence="7" key="1">
    <citation type="submission" date="2016-08" db="EMBL/GenBank/DDBJ databases">
        <authorList>
            <person name="Holder M.E."/>
            <person name="Ajami N.J."/>
            <person name="Petrosino J.F."/>
        </authorList>
    </citation>
    <scope>NUCLEOTIDE SEQUENCE [LARGE SCALE GENOMIC DNA]</scope>
    <source>
        <strain evidence="7">F0677</strain>
    </source>
</reference>
<keyword evidence="4" id="KW-0472">Membrane</keyword>
<keyword evidence="2" id="KW-0812">Transmembrane</keyword>
<evidence type="ECO:0000313" key="6">
    <source>
        <dbReference type="EMBL" id="AOH39100.1"/>
    </source>
</evidence>
<keyword evidence="3" id="KW-1133">Transmembrane helix</keyword>
<dbReference type="EMBL" id="CP017037">
    <property type="protein sequence ID" value="AOH39100.1"/>
    <property type="molecule type" value="Genomic_DNA"/>
</dbReference>
<organism evidence="6 7">
    <name type="scientific">Dialister pneumosintes</name>
    <dbReference type="NCBI Taxonomy" id="39950"/>
    <lineage>
        <taxon>Bacteria</taxon>
        <taxon>Bacillati</taxon>
        <taxon>Bacillota</taxon>
        <taxon>Negativicutes</taxon>
        <taxon>Veillonellales</taxon>
        <taxon>Veillonellaceae</taxon>
        <taxon>Dialister</taxon>
    </lineage>
</organism>
<accession>A0A1B3WDQ6</accession>
<evidence type="ECO:0000256" key="2">
    <source>
        <dbReference type="ARBA" id="ARBA00022692"/>
    </source>
</evidence>
<evidence type="ECO:0000256" key="3">
    <source>
        <dbReference type="ARBA" id="ARBA00022989"/>
    </source>
</evidence>
<dbReference type="PANTHER" id="PTHR36985">
    <property type="entry name" value="TRANSLOCATION AND ASSEMBLY MODULE SUBUNIT TAMB"/>
    <property type="match status" value="1"/>
</dbReference>
<dbReference type="KEGG" id="dpn:BCB69_03435"/>
<dbReference type="GO" id="GO:0097347">
    <property type="term" value="C:TAM protein secretion complex"/>
    <property type="evidence" value="ECO:0007669"/>
    <property type="project" value="TreeGrafter"/>
</dbReference>
<dbReference type="GO" id="GO:0005886">
    <property type="term" value="C:plasma membrane"/>
    <property type="evidence" value="ECO:0007669"/>
    <property type="project" value="InterPro"/>
</dbReference>
<proteinExistence type="predicted"/>
<feature type="domain" description="Translocation and assembly module TamB C-terminal" evidence="5">
    <location>
        <begin position="1124"/>
        <end position="1452"/>
    </location>
</feature>
<evidence type="ECO:0000259" key="5">
    <source>
        <dbReference type="Pfam" id="PF04357"/>
    </source>
</evidence>
<comment type="subcellular location">
    <subcellularLocation>
        <location evidence="1">Membrane</location>
        <topology evidence="1">Single-pass membrane protein</topology>
    </subcellularLocation>
</comment>
<protein>
    <recommendedName>
        <fullName evidence="5">Translocation and assembly module TamB C-terminal domain-containing protein</fullName>
    </recommendedName>
</protein>
<gene>
    <name evidence="6" type="ORF">BCB69_03435</name>
</gene>
<name>A0A1B3WDQ6_9FIRM</name>
<dbReference type="STRING" id="39950.BCB69_03435"/>
<dbReference type="InterPro" id="IPR007452">
    <property type="entry name" value="TamB_C"/>
</dbReference>